<evidence type="ECO:0000313" key="6">
    <source>
        <dbReference type="Proteomes" id="UP001501710"/>
    </source>
</evidence>
<feature type="domain" description="Lipoyl-binding" evidence="4">
    <location>
        <begin position="5"/>
        <end position="80"/>
    </location>
</feature>
<keyword evidence="6" id="KW-1185">Reference proteome</keyword>
<sequence>MSSTLVPLVVPRLGNAMDEVVVAGWLVQVGDVVERGEPVVEIDAAKATSELEAPVDGVVRVIHAPDDATVEPGQLLAEFEERS</sequence>
<dbReference type="InterPro" id="IPR000089">
    <property type="entry name" value="Biotin_lipoyl"/>
</dbReference>
<dbReference type="CDD" id="cd06849">
    <property type="entry name" value="lipoyl_domain"/>
    <property type="match status" value="1"/>
</dbReference>
<evidence type="ECO:0000313" key="5">
    <source>
        <dbReference type="EMBL" id="GAA4236163.1"/>
    </source>
</evidence>
<dbReference type="SUPFAM" id="SSF51230">
    <property type="entry name" value="Single hybrid motif"/>
    <property type="match status" value="1"/>
</dbReference>
<dbReference type="PROSITE" id="PS50968">
    <property type="entry name" value="BIOTINYL_LIPOYL"/>
    <property type="match status" value="1"/>
</dbReference>
<dbReference type="InterPro" id="IPR050743">
    <property type="entry name" value="2-oxoacid_DH_E2_comp"/>
</dbReference>
<organism evidence="5 6">
    <name type="scientific">Actinomadura meridiana</name>
    <dbReference type="NCBI Taxonomy" id="559626"/>
    <lineage>
        <taxon>Bacteria</taxon>
        <taxon>Bacillati</taxon>
        <taxon>Actinomycetota</taxon>
        <taxon>Actinomycetes</taxon>
        <taxon>Streptosporangiales</taxon>
        <taxon>Thermomonosporaceae</taxon>
        <taxon>Actinomadura</taxon>
    </lineage>
</organism>
<name>A0ABP8C9V9_9ACTN</name>
<evidence type="ECO:0000256" key="1">
    <source>
        <dbReference type="ARBA" id="ARBA00001938"/>
    </source>
</evidence>
<evidence type="ECO:0000256" key="2">
    <source>
        <dbReference type="ARBA" id="ARBA00022679"/>
    </source>
</evidence>
<dbReference type="EMBL" id="BAABAS010000015">
    <property type="protein sequence ID" value="GAA4236163.1"/>
    <property type="molecule type" value="Genomic_DNA"/>
</dbReference>
<gene>
    <name evidence="5" type="ORF">GCM10022254_45130</name>
</gene>
<protein>
    <recommendedName>
        <fullName evidence="4">Lipoyl-binding domain-containing protein</fullName>
    </recommendedName>
</protein>
<dbReference type="PANTHER" id="PTHR43178">
    <property type="entry name" value="DIHYDROLIPOAMIDE ACETYLTRANSFERASE COMPONENT OF PYRUVATE DEHYDROGENASE COMPLEX"/>
    <property type="match status" value="1"/>
</dbReference>
<dbReference type="PANTHER" id="PTHR43178:SF5">
    <property type="entry name" value="LIPOAMIDE ACYLTRANSFERASE COMPONENT OF BRANCHED-CHAIN ALPHA-KETO ACID DEHYDROGENASE COMPLEX, MITOCHONDRIAL"/>
    <property type="match status" value="1"/>
</dbReference>
<keyword evidence="2" id="KW-0808">Transferase</keyword>
<evidence type="ECO:0000259" key="4">
    <source>
        <dbReference type="PROSITE" id="PS50968"/>
    </source>
</evidence>
<reference evidence="6" key="1">
    <citation type="journal article" date="2019" name="Int. J. Syst. Evol. Microbiol.">
        <title>The Global Catalogue of Microorganisms (GCM) 10K type strain sequencing project: providing services to taxonomists for standard genome sequencing and annotation.</title>
        <authorList>
            <consortium name="The Broad Institute Genomics Platform"/>
            <consortium name="The Broad Institute Genome Sequencing Center for Infectious Disease"/>
            <person name="Wu L."/>
            <person name="Ma J."/>
        </authorList>
    </citation>
    <scope>NUCLEOTIDE SEQUENCE [LARGE SCALE GENOMIC DNA]</scope>
    <source>
        <strain evidence="6">JCM 17440</strain>
    </source>
</reference>
<accession>A0ABP8C9V9</accession>
<keyword evidence="3" id="KW-0012">Acyltransferase</keyword>
<dbReference type="RefSeq" id="WP_344899737.1">
    <property type="nucleotide sequence ID" value="NZ_BAABAS010000015.1"/>
</dbReference>
<dbReference type="InterPro" id="IPR011053">
    <property type="entry name" value="Single_hybrid_motif"/>
</dbReference>
<dbReference type="Pfam" id="PF00364">
    <property type="entry name" value="Biotin_lipoyl"/>
    <property type="match status" value="1"/>
</dbReference>
<proteinExistence type="predicted"/>
<comment type="cofactor">
    <cofactor evidence="1">
        <name>(R)-lipoate</name>
        <dbReference type="ChEBI" id="CHEBI:83088"/>
    </cofactor>
</comment>
<dbReference type="Proteomes" id="UP001501710">
    <property type="component" value="Unassembled WGS sequence"/>
</dbReference>
<evidence type="ECO:0000256" key="3">
    <source>
        <dbReference type="ARBA" id="ARBA00023315"/>
    </source>
</evidence>
<comment type="caution">
    <text evidence="5">The sequence shown here is derived from an EMBL/GenBank/DDBJ whole genome shotgun (WGS) entry which is preliminary data.</text>
</comment>
<dbReference type="Gene3D" id="2.40.50.100">
    <property type="match status" value="1"/>
</dbReference>